<dbReference type="EMBL" id="JANFNG010000026">
    <property type="protein sequence ID" value="MCQ4083810.1"/>
    <property type="molecule type" value="Genomic_DNA"/>
</dbReference>
<accession>A0ABT1Q4V6</accession>
<dbReference type="InterPro" id="IPR036514">
    <property type="entry name" value="SGNH_hydro_sf"/>
</dbReference>
<feature type="signal peptide" evidence="1">
    <location>
        <begin position="1"/>
        <end position="20"/>
    </location>
</feature>
<dbReference type="InterPro" id="IPR013830">
    <property type="entry name" value="SGNH_hydro"/>
</dbReference>
<comment type="caution">
    <text evidence="3">The sequence shown here is derived from an EMBL/GenBank/DDBJ whole genome shotgun (WGS) entry which is preliminary data.</text>
</comment>
<organism evidence="3 4">
    <name type="scientific">Streptomyces humicola</name>
    <dbReference type="NCBI Taxonomy" id="2953240"/>
    <lineage>
        <taxon>Bacteria</taxon>
        <taxon>Bacillati</taxon>
        <taxon>Actinomycetota</taxon>
        <taxon>Actinomycetes</taxon>
        <taxon>Kitasatosporales</taxon>
        <taxon>Streptomycetaceae</taxon>
        <taxon>Streptomyces</taxon>
    </lineage>
</organism>
<reference evidence="3" key="1">
    <citation type="submission" date="2022-06" db="EMBL/GenBank/DDBJ databases">
        <title>Draft genome sequence of Streptomyces sp. RB6PN25 isolated from peat swamp forest in Thailand.</title>
        <authorList>
            <person name="Duangmal K."/>
            <person name="Klaysubun C."/>
        </authorList>
    </citation>
    <scope>NUCLEOTIDE SEQUENCE</scope>
    <source>
        <strain evidence="3">RB6PN25</strain>
    </source>
</reference>
<feature type="domain" description="SGNH hydrolase-type esterase" evidence="2">
    <location>
        <begin position="228"/>
        <end position="420"/>
    </location>
</feature>
<gene>
    <name evidence="3" type="ORF">NGB36_25255</name>
</gene>
<evidence type="ECO:0000259" key="2">
    <source>
        <dbReference type="Pfam" id="PF13472"/>
    </source>
</evidence>
<dbReference type="SUPFAM" id="SSF52266">
    <property type="entry name" value="SGNH hydrolase"/>
    <property type="match status" value="1"/>
</dbReference>
<dbReference type="RefSeq" id="WP_255922811.1">
    <property type="nucleotide sequence ID" value="NZ_JANFNG010000026.1"/>
</dbReference>
<keyword evidence="1" id="KW-0732">Signal</keyword>
<keyword evidence="4" id="KW-1185">Reference proteome</keyword>
<dbReference type="Proteomes" id="UP001057702">
    <property type="component" value="Unassembled WGS sequence"/>
</dbReference>
<dbReference type="PROSITE" id="PS51257">
    <property type="entry name" value="PROKAR_LIPOPROTEIN"/>
    <property type="match status" value="1"/>
</dbReference>
<evidence type="ECO:0000313" key="3">
    <source>
        <dbReference type="EMBL" id="MCQ4083810.1"/>
    </source>
</evidence>
<evidence type="ECO:0000313" key="4">
    <source>
        <dbReference type="Proteomes" id="UP001057702"/>
    </source>
</evidence>
<dbReference type="InterPro" id="IPR053140">
    <property type="entry name" value="GDSL_Rv0518-like"/>
</dbReference>
<dbReference type="CDD" id="cd01830">
    <property type="entry name" value="XynE_like"/>
    <property type="match status" value="1"/>
</dbReference>
<dbReference type="Pfam" id="PF13472">
    <property type="entry name" value="Lipase_GDSL_2"/>
    <property type="match status" value="1"/>
</dbReference>
<sequence>MTRKSGYALLTALVAVAALACTAILMGTGALGSGLRRPGSVPQIHATADPAAAGSWTGTWAAAPATAEPGTPQGRPGMSIRDVVHTSIGGNAARIELSNLFGTAPLILTHVTLARAAAPGSPSASPGSLTALGFAGLPVVTIPAGGSVLSDPVRLAVPAATDLLITLYTPYTSGPVTYHPTARQTSYLAYGDHAGDTDGTAFTIPSPYWRYVTAVDVWTPGLHGTVVAFGDSITDGITSTVGADHRWPDFLTARLGERPDLPRMGVLDEGISGNRVLADAAPTAPWDGPSALRRFGRDVLSRAGVKVVIVELGINDIIETPHQTDAQAIIDGLRQLTREAHAHGIRVLGGTITPFEGLHGYTPALDAVREDVNAAIRAGTVFDAVVDFDRALRDPHHPDHLLPAFDSGDHLHPTDAGYEAMAQAVNLQDLLGSAPASL</sequence>
<evidence type="ECO:0000256" key="1">
    <source>
        <dbReference type="SAM" id="SignalP"/>
    </source>
</evidence>
<dbReference type="PANTHER" id="PTHR43784:SF2">
    <property type="entry name" value="GDSL-LIKE LIPASE_ACYLHYDROLASE, PUTATIVE (AFU_ORTHOLOGUE AFUA_2G00820)-RELATED"/>
    <property type="match status" value="1"/>
</dbReference>
<proteinExistence type="predicted"/>
<dbReference type="PANTHER" id="PTHR43784">
    <property type="entry name" value="GDSL-LIKE LIPASE/ACYLHYDROLASE, PUTATIVE (AFU_ORTHOLOGUE AFUA_2G00820)-RELATED"/>
    <property type="match status" value="1"/>
</dbReference>
<dbReference type="Gene3D" id="3.40.50.1110">
    <property type="entry name" value="SGNH hydrolase"/>
    <property type="match status" value="1"/>
</dbReference>
<name>A0ABT1Q4V6_9ACTN</name>
<feature type="chain" id="PRO_5046191629" evidence="1">
    <location>
        <begin position="21"/>
        <end position="438"/>
    </location>
</feature>
<protein>
    <submittedName>
        <fullName evidence="3">GDSL-type esterase/lipase family protein</fullName>
    </submittedName>
</protein>